<comment type="similarity">
    <text evidence="2">Belongs to the PMG family.</text>
</comment>
<protein>
    <recommendedName>
        <fullName evidence="2">Keratin-associated protein</fullName>
    </recommendedName>
</protein>
<dbReference type="AlphaFoldDB" id="A0A8C3X3F2"/>
<sequence>MSYNCCSGNFSSRCLGGYLLYPDPSCGFFCPRNLLYSTDLLSPSTFQLGSSLCNGFQEIHRKPIRCQAFHAVTTPCQTSCFHPRTSTLYSPCWATYAGSLGSRPSRGCSLGYGSRSCYSLGCGSSSFRPVACRVRALPSLNH</sequence>
<reference evidence="3" key="2">
    <citation type="submission" date="2025-09" db="UniProtKB">
        <authorList>
            <consortium name="Ensembl"/>
        </authorList>
    </citation>
    <scope>IDENTIFICATION</scope>
</reference>
<comment type="subunit">
    <text evidence="2">Interacts with hair keratins.</text>
</comment>
<dbReference type="GO" id="GO:0005829">
    <property type="term" value="C:cytosol"/>
    <property type="evidence" value="ECO:0007669"/>
    <property type="project" value="UniProtKB-ARBA"/>
</dbReference>
<evidence type="ECO:0000313" key="4">
    <source>
        <dbReference type="Proteomes" id="UP000694540"/>
    </source>
</evidence>
<dbReference type="GO" id="GO:0045095">
    <property type="term" value="C:keratin filament"/>
    <property type="evidence" value="ECO:0007669"/>
    <property type="project" value="UniProtKB-UniRule"/>
</dbReference>
<dbReference type="Pfam" id="PF05287">
    <property type="entry name" value="PMG"/>
    <property type="match status" value="1"/>
</dbReference>
<keyword evidence="4" id="KW-1185">Reference proteome</keyword>
<name>A0A8C3X3F2_9CETA</name>
<dbReference type="Ensembl" id="ENSCWAT00000025544.1">
    <property type="protein sequence ID" value="ENSCWAP00000023577.1"/>
    <property type="gene ID" value="ENSCWAG00000017967.1"/>
</dbReference>
<keyword evidence="1 2" id="KW-0416">Keratin</keyword>
<dbReference type="Proteomes" id="UP000694540">
    <property type="component" value="Unplaced"/>
</dbReference>
<proteinExistence type="inferred from homology"/>
<evidence type="ECO:0000256" key="2">
    <source>
        <dbReference type="RuleBase" id="RU369044"/>
    </source>
</evidence>
<comment type="function">
    <text evidence="2">In the hair cortex, hair keratin intermediate filaments are embedded in an interfilamentous matrix, consisting of hair keratin-associated proteins (KRTAP), which are essential for the formation of a rigid and resistant hair shaft through their extensive disulfide bond cross-linking with abundant cysteine residues of hair keratins. The matrix proteins include the high-sulfur and high-glycine-tyrosine keratins.</text>
</comment>
<evidence type="ECO:0000256" key="1">
    <source>
        <dbReference type="ARBA" id="ARBA00022744"/>
    </source>
</evidence>
<dbReference type="InterPro" id="IPR007951">
    <property type="entry name" value="KRTAP_PMG"/>
</dbReference>
<evidence type="ECO:0000313" key="3">
    <source>
        <dbReference type="Ensembl" id="ENSCWAP00000023577.1"/>
    </source>
</evidence>
<dbReference type="GeneTree" id="ENSGT00940000162756"/>
<organism evidence="3 4">
    <name type="scientific">Catagonus wagneri</name>
    <name type="common">Chacoan peccary</name>
    <dbReference type="NCBI Taxonomy" id="51154"/>
    <lineage>
        <taxon>Eukaryota</taxon>
        <taxon>Metazoa</taxon>
        <taxon>Chordata</taxon>
        <taxon>Craniata</taxon>
        <taxon>Vertebrata</taxon>
        <taxon>Euteleostomi</taxon>
        <taxon>Mammalia</taxon>
        <taxon>Eutheria</taxon>
        <taxon>Laurasiatheria</taxon>
        <taxon>Artiodactyla</taxon>
        <taxon>Suina</taxon>
        <taxon>Tayassuidae</taxon>
        <taxon>Catagonus</taxon>
    </lineage>
</organism>
<accession>A0A8C3X3F2</accession>
<reference evidence="3" key="1">
    <citation type="submission" date="2025-08" db="UniProtKB">
        <authorList>
            <consortium name="Ensembl"/>
        </authorList>
    </citation>
    <scope>IDENTIFICATION</scope>
</reference>